<organism evidence="1 2">
    <name type="scientific">Candidatus Berkelbacteria bacterium RIFCSPLOWO2_01_FULL_50_28</name>
    <dbReference type="NCBI Taxonomy" id="1797471"/>
    <lineage>
        <taxon>Bacteria</taxon>
        <taxon>Candidatus Berkelbacteria</taxon>
    </lineage>
</organism>
<dbReference type="EMBL" id="MEZX01000002">
    <property type="protein sequence ID" value="OGD64751.1"/>
    <property type="molecule type" value="Genomic_DNA"/>
</dbReference>
<evidence type="ECO:0000313" key="2">
    <source>
        <dbReference type="Proteomes" id="UP000177481"/>
    </source>
</evidence>
<proteinExistence type="predicted"/>
<reference evidence="1 2" key="1">
    <citation type="journal article" date="2016" name="Nat. Commun.">
        <title>Thousands of microbial genomes shed light on interconnected biogeochemical processes in an aquifer system.</title>
        <authorList>
            <person name="Anantharaman K."/>
            <person name="Brown C.T."/>
            <person name="Hug L.A."/>
            <person name="Sharon I."/>
            <person name="Castelle C.J."/>
            <person name="Probst A.J."/>
            <person name="Thomas B.C."/>
            <person name="Singh A."/>
            <person name="Wilkins M.J."/>
            <person name="Karaoz U."/>
            <person name="Brodie E.L."/>
            <person name="Williams K.H."/>
            <person name="Hubbard S.S."/>
            <person name="Banfield J.F."/>
        </authorList>
    </citation>
    <scope>NUCLEOTIDE SEQUENCE [LARGE SCALE GENOMIC DNA]</scope>
</reference>
<name>A0A1F5EBM4_9BACT</name>
<comment type="caution">
    <text evidence="1">The sequence shown here is derived from an EMBL/GenBank/DDBJ whole genome shotgun (WGS) entry which is preliminary data.</text>
</comment>
<dbReference type="AlphaFoldDB" id="A0A1F5EBM4"/>
<accession>A0A1F5EBM4</accession>
<gene>
    <name evidence="1" type="ORF">A3A71_01720</name>
</gene>
<dbReference type="Proteomes" id="UP000177481">
    <property type="component" value="Unassembled WGS sequence"/>
</dbReference>
<protein>
    <submittedName>
        <fullName evidence="1">Uncharacterized protein</fullName>
    </submittedName>
</protein>
<evidence type="ECO:0000313" key="1">
    <source>
        <dbReference type="EMBL" id="OGD64751.1"/>
    </source>
</evidence>
<sequence>MLKLLHRFRQQGGREMAVRTEFEEYLDPTSLTNIFPRVVAAEILAEVATYGESGNSHDIPPYLVGRAISRLAFNYRSAEQNDPALVQKEIFADFLEGLEGVPRTRPNL</sequence>